<name>A0A1I1VNP1_9BACT</name>
<dbReference type="InterPro" id="IPR011042">
    <property type="entry name" value="6-blade_b-propeller_TolB-like"/>
</dbReference>
<dbReference type="RefSeq" id="WP_096330624.1">
    <property type="nucleotide sequence ID" value="NZ_FOMX01000005.1"/>
</dbReference>
<proteinExistence type="predicted"/>
<dbReference type="AlphaFoldDB" id="A0A1I1VNP1"/>
<dbReference type="OrthoDB" id="9792285at2"/>
<evidence type="ECO:0000259" key="2">
    <source>
        <dbReference type="Pfam" id="PF25021"/>
    </source>
</evidence>
<dbReference type="PANTHER" id="PTHR46388:SF2">
    <property type="entry name" value="NHL REPEAT-CONTAINING PROTEIN 2"/>
    <property type="match status" value="1"/>
</dbReference>
<feature type="chain" id="PRO_5011498319" evidence="1">
    <location>
        <begin position="23"/>
        <end position="378"/>
    </location>
</feature>
<feature type="domain" description="Teneurin NHL" evidence="2">
    <location>
        <begin position="277"/>
        <end position="331"/>
    </location>
</feature>
<evidence type="ECO:0000256" key="1">
    <source>
        <dbReference type="SAM" id="SignalP"/>
    </source>
</evidence>
<evidence type="ECO:0000313" key="3">
    <source>
        <dbReference type="EMBL" id="SFD84636.1"/>
    </source>
</evidence>
<dbReference type="SUPFAM" id="SSF101898">
    <property type="entry name" value="NHL repeat"/>
    <property type="match status" value="1"/>
</dbReference>
<dbReference type="PANTHER" id="PTHR46388">
    <property type="entry name" value="NHL REPEAT-CONTAINING PROTEIN 2"/>
    <property type="match status" value="1"/>
</dbReference>
<reference evidence="4" key="1">
    <citation type="submission" date="2016-10" db="EMBL/GenBank/DDBJ databases">
        <authorList>
            <person name="Varghese N."/>
            <person name="Submissions S."/>
        </authorList>
    </citation>
    <scope>NUCLEOTIDE SEQUENCE [LARGE SCALE GENOMIC DNA]</scope>
    <source>
        <strain evidence="4">ATCC 25963</strain>
    </source>
</reference>
<dbReference type="Pfam" id="PF25021">
    <property type="entry name" value="TEN_NHL"/>
    <property type="match status" value="2"/>
</dbReference>
<dbReference type="Gene3D" id="2.120.10.30">
    <property type="entry name" value="TolB, C-terminal domain"/>
    <property type="match status" value="3"/>
</dbReference>
<dbReference type="Proteomes" id="UP000199400">
    <property type="component" value="Unassembled WGS sequence"/>
</dbReference>
<keyword evidence="4" id="KW-1185">Reference proteome</keyword>
<organism evidence="3 4">
    <name type="scientific">Nannocystis exedens</name>
    <dbReference type="NCBI Taxonomy" id="54"/>
    <lineage>
        <taxon>Bacteria</taxon>
        <taxon>Pseudomonadati</taxon>
        <taxon>Myxococcota</taxon>
        <taxon>Polyangia</taxon>
        <taxon>Nannocystales</taxon>
        <taxon>Nannocystaceae</taxon>
        <taxon>Nannocystis</taxon>
    </lineage>
</organism>
<dbReference type="STRING" id="54.SAMN02745121_01819"/>
<protein>
    <submittedName>
        <fullName evidence="3">NHL repeat-containing protein</fullName>
    </submittedName>
</protein>
<evidence type="ECO:0000313" key="4">
    <source>
        <dbReference type="Proteomes" id="UP000199400"/>
    </source>
</evidence>
<feature type="signal peptide" evidence="1">
    <location>
        <begin position="1"/>
        <end position="22"/>
    </location>
</feature>
<dbReference type="EMBL" id="FOMX01000005">
    <property type="protein sequence ID" value="SFD84636.1"/>
    <property type="molecule type" value="Genomic_DNA"/>
</dbReference>
<sequence length="378" mass="39093">MSIKTSATLLSLAALTLATSPACDRGDERCQPGPGKICNFLGTGEAGLGDDGLDREDTQLYLPQDVTFAADGRPYVLDWNNHRIIAVEADDTVTRVVGTGELGDAPDGDALSTNLNHPTHLSNSPDGKLIIAAWHNSKIIEFDTKAGTLTTICGNGMRSYGGDGGPAKDAILDLPVATAFDAAGNMYITDQANQRIRKVGVDKVIDTFVGTGMAGFSGDDGPAAAAQIKLPGGQSAPPAGRLAIDGAGNIFLADSGNNRIRKIDPEGVITTYAGNGDPTFGGDGGPALAASLSRPSDIDLDPDGNLYIADTDNSCVRKVDTEGVITTIAGQCGNPGYGGDGGRAAAALLDRPYGVEWEDGLLYIADTHNHRIRVVGLE</sequence>
<feature type="domain" description="Teneurin NHL" evidence="2">
    <location>
        <begin position="56"/>
        <end position="211"/>
    </location>
</feature>
<accession>A0A1I1VNP1</accession>
<keyword evidence="1" id="KW-0732">Signal</keyword>
<gene>
    <name evidence="3" type="ORF">SAMN02745121_01819</name>
</gene>
<dbReference type="InterPro" id="IPR056822">
    <property type="entry name" value="TEN_NHL"/>
</dbReference>